<dbReference type="InterPro" id="IPR051970">
    <property type="entry name" value="TEL2_Regulation"/>
</dbReference>
<evidence type="ECO:0000256" key="1">
    <source>
        <dbReference type="ARBA" id="ARBA00006133"/>
    </source>
</evidence>
<organism evidence="3 4">
    <name type="scientific">[Candida] railenensis</name>
    <dbReference type="NCBI Taxonomy" id="45579"/>
    <lineage>
        <taxon>Eukaryota</taxon>
        <taxon>Fungi</taxon>
        <taxon>Dikarya</taxon>
        <taxon>Ascomycota</taxon>
        <taxon>Saccharomycotina</taxon>
        <taxon>Pichiomycetes</taxon>
        <taxon>Debaryomycetaceae</taxon>
        <taxon>Kurtzmaniella</taxon>
    </lineage>
</organism>
<dbReference type="OrthoDB" id="10258062at2759"/>
<protein>
    <recommendedName>
        <fullName evidence="2">Telomere length regulation protein conserved domain-containing protein</fullName>
    </recommendedName>
</protein>
<comment type="similarity">
    <text evidence="1">Belongs to the TEL2 family.</text>
</comment>
<dbReference type="GO" id="GO:0051879">
    <property type="term" value="F:Hsp90 protein binding"/>
    <property type="evidence" value="ECO:0007669"/>
    <property type="project" value="TreeGrafter"/>
</dbReference>
<dbReference type="InterPro" id="IPR038528">
    <property type="entry name" value="TEL2_C_sf"/>
</dbReference>
<dbReference type="Pfam" id="PF10193">
    <property type="entry name" value="Telomere_reg-2"/>
    <property type="match status" value="1"/>
</dbReference>
<proteinExistence type="inferred from homology"/>
<dbReference type="InterPro" id="IPR019337">
    <property type="entry name" value="Telomere_length_regulation_dom"/>
</dbReference>
<accession>A0A9P0VWD6</accession>
<evidence type="ECO:0000313" key="3">
    <source>
        <dbReference type="EMBL" id="CAH2350324.1"/>
    </source>
</evidence>
<keyword evidence="4" id="KW-1185">Reference proteome</keyword>
<sequence>MSDSVTVLKNKPSTREIERILTNRIDSAPTFQLSFVTALLDYTVPEAYLQLPLNIQILVVQSLRTVIGIGNIVSRLQKRQSQKSNNPIANGSQLADLYLLVLKSVLFDGGDDLILDLITQSKPIEIKELDKLVFKGKCYSTVNELYIDGLGSEVTESFTFDKYTGFLCQQILAVLEDGTYLKQCSLFINSLFSFHGSRANGPFYTLMFSSENWSYFLEVYKTMKPFEKRAQVKRLVLGYLQETFLRKTNAKSKLLSLYSILHSLNCSDFIDDQFLELVIPINSPPLNCLVSLIANEKGSHGFNLLVRYLMGSFADISIIKSEPITLQASRTSLLISFIQKLDRISVADLSKSIEFLDAISNRLGSFSNNVKSLGVVLADKVCELSGQEKIFKLNDLEGYENLGEEFKIDLSELRTKIDISEAWKLLIVQEDEDGEEESNEKAIASLSKNINQLTANSIDSDDESSSDDDDPTISHKKRIAAPLYVKDLLTYISVDPVKDDLALEKRRLALKSAPVLLRQKASFGTEISFYADDLAENFIAMTNHFDEEDFDSLILNAMISVIVACPKATIHLAHLLSTGDYSLRQRMTILSSISLAARELKGFKDDVVANSYQNKLQAFPSKQLPERLHKAFVPLSSADPSTSAVELVEKSIQDDLIERVSNDFQELSAGKILRISKKLKKDKNNLSPSPLVPNFSKIIGPQFFYPLANVWHASTAGSQTILSIGHYSSILSAHFIKTLTLLMHCAYPNSTQLNDMIRELFSILTPLTMHINPEHIQLTESIVTGYLLIFDIVDTQYLVTTYQDDLSIIQGWLTESWESIIDERIKSLTAGLLLRLNQILESNERLILDQVNSLY</sequence>
<dbReference type="EMBL" id="CAKXYY010000001">
    <property type="protein sequence ID" value="CAH2350324.1"/>
    <property type="molecule type" value="Genomic_DNA"/>
</dbReference>
<comment type="caution">
    <text evidence="3">The sequence shown here is derived from an EMBL/GenBank/DDBJ whole genome shotgun (WGS) entry which is preliminary data.</text>
</comment>
<dbReference type="GO" id="GO:0051083">
    <property type="term" value="P:'de novo' cotranslational protein folding"/>
    <property type="evidence" value="ECO:0007669"/>
    <property type="project" value="TreeGrafter"/>
</dbReference>
<dbReference type="PANTHER" id="PTHR15830:SF10">
    <property type="entry name" value="TELOMERE LENGTH REGULATION PROTEIN TEL2 HOMOLOG"/>
    <property type="match status" value="1"/>
</dbReference>
<dbReference type="AlphaFoldDB" id="A0A9P0VWD6"/>
<dbReference type="Proteomes" id="UP000837801">
    <property type="component" value="Unassembled WGS sequence"/>
</dbReference>
<feature type="domain" description="Telomere length regulation protein conserved" evidence="2">
    <location>
        <begin position="482"/>
        <end position="597"/>
    </location>
</feature>
<evidence type="ECO:0000259" key="2">
    <source>
        <dbReference type="Pfam" id="PF10193"/>
    </source>
</evidence>
<dbReference type="Gene3D" id="1.25.40.720">
    <property type="entry name" value="Telomere length regulation protein 2, C-terminal domain"/>
    <property type="match status" value="2"/>
</dbReference>
<reference evidence="3" key="1">
    <citation type="submission" date="2022-03" db="EMBL/GenBank/DDBJ databases">
        <authorList>
            <person name="Legras J.-L."/>
            <person name="Devillers H."/>
            <person name="Grondin C."/>
        </authorList>
    </citation>
    <scope>NUCLEOTIDE SEQUENCE</scope>
    <source>
        <strain evidence="3">CLIB 1423</strain>
    </source>
</reference>
<gene>
    <name evidence="3" type="ORF">CLIB1423_01S07514</name>
</gene>
<evidence type="ECO:0000313" key="4">
    <source>
        <dbReference type="Proteomes" id="UP000837801"/>
    </source>
</evidence>
<dbReference type="PANTHER" id="PTHR15830">
    <property type="entry name" value="TELOMERE LENGTH REGULATION PROTEIN TEL2 FAMILY MEMBER"/>
    <property type="match status" value="1"/>
</dbReference>
<dbReference type="GO" id="GO:0005829">
    <property type="term" value="C:cytosol"/>
    <property type="evidence" value="ECO:0007669"/>
    <property type="project" value="TreeGrafter"/>
</dbReference>
<dbReference type="GO" id="GO:0042162">
    <property type="term" value="F:telomeric DNA binding"/>
    <property type="evidence" value="ECO:0007669"/>
    <property type="project" value="TreeGrafter"/>
</dbReference>
<name>A0A9P0VWD6_9ASCO</name>